<dbReference type="AlphaFoldDB" id="A0A955L2D5"/>
<dbReference type="SUPFAM" id="SSF50104">
    <property type="entry name" value="Translation proteins SH3-like domain"/>
    <property type="match status" value="1"/>
</dbReference>
<dbReference type="Pfam" id="PF17136">
    <property type="entry name" value="ribosomal_L24"/>
    <property type="match status" value="1"/>
</dbReference>
<comment type="caution">
    <text evidence="9">The sequence shown here is derived from an EMBL/GenBank/DDBJ whole genome shotgun (WGS) entry which is preliminary data.</text>
</comment>
<dbReference type="HAMAP" id="MF_01326_B">
    <property type="entry name" value="Ribosomal_uL24_B"/>
    <property type="match status" value="1"/>
</dbReference>
<reference evidence="9" key="2">
    <citation type="journal article" date="2021" name="Microbiome">
        <title>Successional dynamics and alternative stable states in a saline activated sludge microbial community over 9 years.</title>
        <authorList>
            <person name="Wang Y."/>
            <person name="Ye J."/>
            <person name="Ju F."/>
            <person name="Liu L."/>
            <person name="Boyd J.A."/>
            <person name="Deng Y."/>
            <person name="Parks D.H."/>
            <person name="Jiang X."/>
            <person name="Yin X."/>
            <person name="Woodcroft B.J."/>
            <person name="Tyson G.W."/>
            <person name="Hugenholtz P."/>
            <person name="Polz M.F."/>
            <person name="Zhang T."/>
        </authorList>
    </citation>
    <scope>NUCLEOTIDE SEQUENCE</scope>
    <source>
        <strain evidence="9">HKST-UBA13</strain>
    </source>
</reference>
<dbReference type="GO" id="GO:1990904">
    <property type="term" value="C:ribonucleoprotein complex"/>
    <property type="evidence" value="ECO:0007669"/>
    <property type="project" value="UniProtKB-KW"/>
</dbReference>
<dbReference type="EMBL" id="JAGQLJ010000147">
    <property type="protein sequence ID" value="MCA9381635.1"/>
    <property type="molecule type" value="Genomic_DNA"/>
</dbReference>
<dbReference type="InterPro" id="IPR005825">
    <property type="entry name" value="Ribosomal_uL24_CS"/>
</dbReference>
<dbReference type="GO" id="GO:0019843">
    <property type="term" value="F:rRNA binding"/>
    <property type="evidence" value="ECO:0007669"/>
    <property type="project" value="UniProtKB-UniRule"/>
</dbReference>
<evidence type="ECO:0000256" key="2">
    <source>
        <dbReference type="ARBA" id="ARBA00022980"/>
    </source>
</evidence>
<protein>
    <recommendedName>
        <fullName evidence="4 5">Large ribosomal subunit protein uL24</fullName>
    </recommendedName>
</protein>
<comment type="function">
    <text evidence="5">One of two assembly initiator proteins, it binds directly to the 5'-end of the 23S rRNA, where it nucleates assembly of the 50S subunit.</text>
</comment>
<dbReference type="PANTHER" id="PTHR12903">
    <property type="entry name" value="MITOCHONDRIAL RIBOSOMAL PROTEIN L24"/>
    <property type="match status" value="1"/>
</dbReference>
<dbReference type="InterPro" id="IPR057264">
    <property type="entry name" value="Ribosomal_uL24_C"/>
</dbReference>
<comment type="similarity">
    <text evidence="1 5 6">Belongs to the universal ribosomal protein uL24 family.</text>
</comment>
<dbReference type="InterPro" id="IPR014722">
    <property type="entry name" value="Rib_uL2_dom2"/>
</dbReference>
<keyword evidence="5" id="KW-0699">rRNA-binding</keyword>
<dbReference type="Proteomes" id="UP000775877">
    <property type="component" value="Unassembled WGS sequence"/>
</dbReference>
<dbReference type="PROSITE" id="PS01108">
    <property type="entry name" value="RIBOSOMAL_L24"/>
    <property type="match status" value="1"/>
</dbReference>
<dbReference type="Pfam" id="PF00467">
    <property type="entry name" value="KOW"/>
    <property type="match status" value="1"/>
</dbReference>
<comment type="subunit">
    <text evidence="5">Part of the 50S ribosomal subunit.</text>
</comment>
<feature type="domain" description="KOW" evidence="8">
    <location>
        <begin position="2"/>
        <end position="29"/>
    </location>
</feature>
<gene>
    <name evidence="5 9" type="primary">rplX</name>
    <name evidence="9" type="ORF">KC678_05195</name>
</gene>
<dbReference type="InterPro" id="IPR008991">
    <property type="entry name" value="Translation_prot_SH3-like_sf"/>
</dbReference>
<feature type="compositionally biased region" description="Basic residues" evidence="7">
    <location>
        <begin position="96"/>
        <end position="108"/>
    </location>
</feature>
<dbReference type="InterPro" id="IPR003256">
    <property type="entry name" value="Ribosomal_uL24"/>
</dbReference>
<dbReference type="GO" id="GO:0003735">
    <property type="term" value="F:structural constituent of ribosome"/>
    <property type="evidence" value="ECO:0007669"/>
    <property type="project" value="InterPro"/>
</dbReference>
<comment type="function">
    <text evidence="5">One of the proteins that surrounds the polypeptide exit tunnel on the outside of the subunit.</text>
</comment>
<keyword evidence="2 5" id="KW-0689">Ribosomal protein</keyword>
<dbReference type="Gene3D" id="2.30.30.30">
    <property type="match status" value="1"/>
</dbReference>
<organism evidence="9 10">
    <name type="scientific">Candidatus Dojkabacteria bacterium</name>
    <dbReference type="NCBI Taxonomy" id="2099670"/>
    <lineage>
        <taxon>Bacteria</taxon>
        <taxon>Candidatus Dojkabacteria</taxon>
    </lineage>
</organism>
<evidence type="ECO:0000313" key="9">
    <source>
        <dbReference type="EMBL" id="MCA9381635.1"/>
    </source>
</evidence>
<dbReference type="GO" id="GO:0006412">
    <property type="term" value="P:translation"/>
    <property type="evidence" value="ECO:0007669"/>
    <property type="project" value="UniProtKB-UniRule"/>
</dbReference>
<sequence length="108" mass="11801">MNIKKGDKVKVMRGKDAGKTGEVIKVITPKPGSFKAVRVVVKDINIVKKNQKPNPTFNIPGGIIEFESPLDISNVMLVEGSKVTRSGKQVDEKTGKKIRISKKSGKEI</sequence>
<dbReference type="InterPro" id="IPR041988">
    <property type="entry name" value="Ribosomal_uL24_KOW"/>
</dbReference>
<keyword evidence="5" id="KW-0694">RNA-binding</keyword>
<evidence type="ECO:0000256" key="5">
    <source>
        <dbReference type="HAMAP-Rule" id="MF_01326"/>
    </source>
</evidence>
<feature type="region of interest" description="Disordered" evidence="7">
    <location>
        <begin position="84"/>
        <end position="108"/>
    </location>
</feature>
<dbReference type="CDD" id="cd06089">
    <property type="entry name" value="KOW_RPL26"/>
    <property type="match status" value="1"/>
</dbReference>
<dbReference type="NCBIfam" id="TIGR01079">
    <property type="entry name" value="rplX_bact"/>
    <property type="match status" value="1"/>
</dbReference>
<evidence type="ECO:0000256" key="4">
    <source>
        <dbReference type="ARBA" id="ARBA00035206"/>
    </source>
</evidence>
<keyword evidence="3 5" id="KW-0687">Ribonucleoprotein</keyword>
<dbReference type="GO" id="GO:0005840">
    <property type="term" value="C:ribosome"/>
    <property type="evidence" value="ECO:0007669"/>
    <property type="project" value="UniProtKB-KW"/>
</dbReference>
<evidence type="ECO:0000259" key="8">
    <source>
        <dbReference type="SMART" id="SM00739"/>
    </source>
</evidence>
<proteinExistence type="inferred from homology"/>
<evidence type="ECO:0000313" key="10">
    <source>
        <dbReference type="Proteomes" id="UP000775877"/>
    </source>
</evidence>
<dbReference type="SMART" id="SM00739">
    <property type="entry name" value="KOW"/>
    <property type="match status" value="1"/>
</dbReference>
<evidence type="ECO:0000256" key="7">
    <source>
        <dbReference type="SAM" id="MobiDB-lite"/>
    </source>
</evidence>
<accession>A0A955L2D5</accession>
<reference evidence="9" key="1">
    <citation type="submission" date="2020-04" db="EMBL/GenBank/DDBJ databases">
        <authorList>
            <person name="Zhang T."/>
        </authorList>
    </citation>
    <scope>NUCLEOTIDE SEQUENCE</scope>
    <source>
        <strain evidence="9">HKST-UBA13</strain>
    </source>
</reference>
<evidence type="ECO:0000256" key="6">
    <source>
        <dbReference type="RuleBase" id="RU003477"/>
    </source>
</evidence>
<evidence type="ECO:0000256" key="3">
    <source>
        <dbReference type="ARBA" id="ARBA00023274"/>
    </source>
</evidence>
<evidence type="ECO:0000256" key="1">
    <source>
        <dbReference type="ARBA" id="ARBA00010618"/>
    </source>
</evidence>
<name>A0A955L2D5_9BACT</name>
<dbReference type="InterPro" id="IPR005824">
    <property type="entry name" value="KOW"/>
</dbReference>